<proteinExistence type="predicted"/>
<name>A0A058Z0Z9_FONAL</name>
<dbReference type="EMBL" id="KB932213">
    <property type="protein sequence ID" value="KCV67811.1"/>
    <property type="molecule type" value="Genomic_DNA"/>
</dbReference>
<keyword evidence="3" id="KW-1185">Reference proteome</keyword>
<dbReference type="PROSITE" id="PS51257">
    <property type="entry name" value="PROKAR_LIPOPROTEIN"/>
    <property type="match status" value="1"/>
</dbReference>
<evidence type="ECO:0000313" key="3">
    <source>
        <dbReference type="Proteomes" id="UP000030693"/>
    </source>
</evidence>
<dbReference type="GeneID" id="20530491"/>
<evidence type="ECO:0000256" key="1">
    <source>
        <dbReference type="SAM" id="MobiDB-lite"/>
    </source>
</evidence>
<evidence type="ECO:0000313" key="2">
    <source>
        <dbReference type="EMBL" id="KCV67811.1"/>
    </source>
</evidence>
<dbReference type="Proteomes" id="UP000030693">
    <property type="component" value="Unassembled WGS sequence"/>
</dbReference>
<organism evidence="2">
    <name type="scientific">Fonticula alba</name>
    <name type="common">Slime mold</name>
    <dbReference type="NCBI Taxonomy" id="691883"/>
    <lineage>
        <taxon>Eukaryota</taxon>
        <taxon>Rotosphaerida</taxon>
        <taxon>Fonticulaceae</taxon>
        <taxon>Fonticula</taxon>
    </lineage>
</organism>
<reference evidence="2" key="1">
    <citation type="submission" date="2013-04" db="EMBL/GenBank/DDBJ databases">
        <title>The Genome Sequence of Fonticula alba ATCC 38817.</title>
        <authorList>
            <consortium name="The Broad Institute Genomics Platform"/>
            <person name="Russ C."/>
            <person name="Cuomo C."/>
            <person name="Burger G."/>
            <person name="Gray M.W."/>
            <person name="Holland P.W.H."/>
            <person name="King N."/>
            <person name="Lang F.B.F."/>
            <person name="Roger A.J."/>
            <person name="Ruiz-Trillo I."/>
            <person name="Brown M."/>
            <person name="Walker B."/>
            <person name="Young S."/>
            <person name="Zeng Q."/>
            <person name="Gargeya S."/>
            <person name="Fitzgerald M."/>
            <person name="Haas B."/>
            <person name="Abouelleil A."/>
            <person name="Allen A.W."/>
            <person name="Alvarado L."/>
            <person name="Arachchi H.M."/>
            <person name="Berlin A.M."/>
            <person name="Chapman S.B."/>
            <person name="Gainer-Dewar J."/>
            <person name="Goldberg J."/>
            <person name="Griggs A."/>
            <person name="Gujja S."/>
            <person name="Hansen M."/>
            <person name="Howarth C."/>
            <person name="Imamovic A."/>
            <person name="Ireland A."/>
            <person name="Larimer J."/>
            <person name="McCowan C."/>
            <person name="Murphy C."/>
            <person name="Pearson M."/>
            <person name="Poon T.W."/>
            <person name="Priest M."/>
            <person name="Roberts A."/>
            <person name="Saif S."/>
            <person name="Shea T."/>
            <person name="Sisk P."/>
            <person name="Sykes S."/>
            <person name="Wortman J."/>
            <person name="Nusbaum C."/>
            <person name="Birren B."/>
        </authorList>
    </citation>
    <scope>NUCLEOTIDE SEQUENCE [LARGE SCALE GENOMIC DNA]</scope>
    <source>
        <strain evidence="2">ATCC 38817</strain>
    </source>
</reference>
<gene>
    <name evidence="2" type="ORF">H696_05766</name>
</gene>
<feature type="region of interest" description="Disordered" evidence="1">
    <location>
        <begin position="507"/>
        <end position="527"/>
    </location>
</feature>
<dbReference type="RefSeq" id="XP_009497842.1">
    <property type="nucleotide sequence ID" value="XM_009499567.1"/>
</dbReference>
<sequence>MAGRLVDLATSSHSASGLQAACFVVGLAGGCDPPAGHQQTLAFAALQAAAGGHLAGRREPLRLGETLSLEVEGLPVELSPVELRTAGGATRSGSLAPGAELLLIAGPTGGLALSRAPVVAALPFLAHAPADPGEGPFHMVSPWHWPETSLDVLLAPAGGPVARALAARRPGTPDGRLYASHAGRVYEIRVCMGGSVAGLSLRMSERLLLSLGLQGRPMVLAPCAAPPDLAVVWLETDAPIRQIDREAVLSAVAGAPLHVDEVVRFAGLRFSARVVRLMGRDLRPVSTGVAVYPGPGHTILHVQTPCGDPGDLHQLVTLQPSDPRREALLLEPMVPDRGMAATEQTLLVSAGVFRQVASSEALCQGVARFLCRGMLLDVRPGDGMRPYAIAIPTGARRALGPFGTAPLALTPAPAVAVAASVEVSFGPEAMPAGGPLPDMHRLRGDFLRAHRQTTMHLGQALPFRSGDVDLLATVRRVVWSGTPGVDRPVGLLPAEASDGCACLQVTGTGPPVSGGPESGSGPAGPGVPADAARRWLLVGDAAAGPGLLGLEASASPPEGLAPGRASVSIGDHRLLCALAAGGPDVFLQVNGHLLLVYPDPHPGGRSAAGSRIVLSQWDFGCIFGQQQVLWAAVSMAPPVVDLVEVDLSPGPAAAGPISHSALVASFRQALQGTVLSVGQAVELPTPGATLPGHISSLVDGDLRPLKAGLLAAGDTFVYMNARGAGYGVLDCPLSALIRMPLLDAYIRLPVAGAPDVDMSRVSLRRPDIRVSARTMGSLRAHFLEGRRPIFLNEDYQLRPVEDGRLRLRHNRVLLGQDLLPPAGPYSLMDTEPPEVLSVTCEVFPDGAGPRSGLDVRLLEDALLRALPPDNVIRANVYSVLLDPLDRSSRVDISVLWMEGARKNSCQLAVVVPGLTWFTFRQPRRGPEALASPGPLLAPGQPHKLVVRCNPRWMAVLRAEFIPTGTLLYGGLMLPRDVFQSLGEALGEAAPPECMALWCCSRVFLARLADTHDTPGVVRLSEDFRSHVLSYPDLGPYITHYHQPEALRLKVVHMRVEATAAGRVAAPAEGGPSRDQLQAALPAAFPDGSMVLLERRPAPGLPVTLTPELLTDGQGWQISCGFFHPAKTRVLFSGRGVAASWRLAEGARDPAAGPR</sequence>
<accession>A0A058Z0Z9</accession>
<protein>
    <submittedName>
        <fullName evidence="2">Uncharacterized protein</fullName>
    </submittedName>
</protein>
<dbReference type="AlphaFoldDB" id="A0A058Z0Z9"/>